<organism evidence="3 4">
    <name type="scientific">Bacteroides muris</name>
    <name type="common">ex Afrizal et al. 2022</name>
    <dbReference type="NCBI Taxonomy" id="2516960"/>
    <lineage>
        <taxon>Bacteria</taxon>
        <taxon>Pseudomonadati</taxon>
        <taxon>Bacteroidota</taxon>
        <taxon>Bacteroidia</taxon>
        <taxon>Bacteroidales</taxon>
        <taxon>Bacteroidaceae</taxon>
        <taxon>Bacteroides</taxon>
    </lineage>
</organism>
<feature type="chain" id="PRO_5020511556" evidence="2">
    <location>
        <begin position="22"/>
        <end position="249"/>
    </location>
</feature>
<evidence type="ECO:0000256" key="1">
    <source>
        <dbReference type="SAM" id="Coils"/>
    </source>
</evidence>
<keyword evidence="2" id="KW-0732">Signal</keyword>
<keyword evidence="1" id="KW-0175">Coiled coil</keyword>
<dbReference type="Proteomes" id="UP000310532">
    <property type="component" value="Unassembled WGS sequence"/>
</dbReference>
<keyword evidence="4" id="KW-1185">Reference proteome</keyword>
<gene>
    <name evidence="3" type="ORF">E5355_09560</name>
</gene>
<dbReference type="EMBL" id="SRYZ01000018">
    <property type="protein sequence ID" value="TGY06243.1"/>
    <property type="molecule type" value="Genomic_DNA"/>
</dbReference>
<accession>A0A4S2AY15</accession>
<reference evidence="3 4" key="1">
    <citation type="submission" date="2019-04" db="EMBL/GenBank/DDBJ databases">
        <title>Microbes associate with the intestines of laboratory mice.</title>
        <authorList>
            <person name="Navarre W."/>
            <person name="Wong E."/>
            <person name="Huang K."/>
            <person name="Tropini C."/>
            <person name="Ng K."/>
            <person name="Yu B."/>
        </authorList>
    </citation>
    <scope>NUCLEOTIDE SEQUENCE [LARGE SCALE GENOMIC DNA]</scope>
    <source>
        <strain evidence="3 4">NM69_E16B</strain>
    </source>
</reference>
<evidence type="ECO:0000313" key="4">
    <source>
        <dbReference type="Proteomes" id="UP000310532"/>
    </source>
</evidence>
<sequence>MAIMKYCVAALLMIISLPVFSQTGNDTIPSISKTTPIQVSISIDDLNALKTENDSLKSQLSIVNEKYQKLVVTSEKYKSKLSKLEIDLNHLKSDTTRLYVAQREADKRLVNIASNFLYIPYEAYSIEKIAIPAFKAIVNDRLRHEHHIKYELLCNYRKDIESILSFIEFACNELQKPFVKDANEFLLQFHNQPFYQSYQNYPEWSDTYLGGKISLIDKQLKEFDGNQHKVDFTALKEELNKCLKTIEAL</sequence>
<feature type="signal peptide" evidence="2">
    <location>
        <begin position="1"/>
        <end position="21"/>
    </location>
</feature>
<dbReference type="RefSeq" id="WP_136010185.1">
    <property type="nucleotide sequence ID" value="NZ_SRYZ01000018.1"/>
</dbReference>
<name>A0A4S2AY15_9BACE</name>
<feature type="coiled-coil region" evidence="1">
    <location>
        <begin position="46"/>
        <end position="94"/>
    </location>
</feature>
<evidence type="ECO:0000256" key="2">
    <source>
        <dbReference type="SAM" id="SignalP"/>
    </source>
</evidence>
<comment type="caution">
    <text evidence="3">The sequence shown here is derived from an EMBL/GenBank/DDBJ whole genome shotgun (WGS) entry which is preliminary data.</text>
</comment>
<protein>
    <submittedName>
        <fullName evidence="3">Uncharacterized protein</fullName>
    </submittedName>
</protein>
<dbReference type="AlphaFoldDB" id="A0A4S2AY15"/>
<proteinExistence type="predicted"/>
<evidence type="ECO:0000313" key="3">
    <source>
        <dbReference type="EMBL" id="TGY06243.1"/>
    </source>
</evidence>